<evidence type="ECO:0000313" key="2">
    <source>
        <dbReference type="EMBL" id="GAA4992326.1"/>
    </source>
</evidence>
<dbReference type="Gene3D" id="3.40.50.720">
    <property type="entry name" value="NAD(P)-binding Rossmann-like Domain"/>
    <property type="match status" value="2"/>
</dbReference>
<dbReference type="Proteomes" id="UP001500466">
    <property type="component" value="Unassembled WGS sequence"/>
</dbReference>
<protein>
    <submittedName>
        <fullName evidence="2">NAD(P)H-binding protein</fullName>
    </submittedName>
</protein>
<name>A0ABP9IBJ6_9ACTN</name>
<comment type="caution">
    <text evidence="2">The sequence shown here is derived from an EMBL/GenBank/DDBJ whole genome shotgun (WGS) entry which is preliminary data.</text>
</comment>
<reference evidence="3" key="1">
    <citation type="journal article" date="2019" name="Int. J. Syst. Evol. Microbiol.">
        <title>The Global Catalogue of Microorganisms (GCM) 10K type strain sequencing project: providing services to taxonomists for standard genome sequencing and annotation.</title>
        <authorList>
            <consortium name="The Broad Institute Genomics Platform"/>
            <consortium name="The Broad Institute Genome Sequencing Center for Infectious Disease"/>
            <person name="Wu L."/>
            <person name="Ma J."/>
        </authorList>
    </citation>
    <scope>NUCLEOTIDE SEQUENCE [LARGE SCALE GENOMIC DNA]</scope>
    <source>
        <strain evidence="3">JCM 17986</strain>
    </source>
</reference>
<accession>A0ABP9IBJ6</accession>
<dbReference type="InterPro" id="IPR036291">
    <property type="entry name" value="NAD(P)-bd_dom_sf"/>
</dbReference>
<dbReference type="EMBL" id="BAABHS010000046">
    <property type="protein sequence ID" value="GAA4992326.1"/>
    <property type="molecule type" value="Genomic_DNA"/>
</dbReference>
<dbReference type="SUPFAM" id="SSF51735">
    <property type="entry name" value="NAD(P)-binding Rossmann-fold domains"/>
    <property type="match status" value="1"/>
</dbReference>
<evidence type="ECO:0000313" key="3">
    <source>
        <dbReference type="Proteomes" id="UP001500466"/>
    </source>
</evidence>
<feature type="domain" description="NAD-dependent epimerase/dehydratase" evidence="1">
    <location>
        <begin position="5"/>
        <end position="74"/>
    </location>
</feature>
<sequence>MGERILVVGGTGPTGVPLVRGLVARGHEVTILHRGVHESDETPPEVRHLHADPYDEAAVREAAAGPAFDTVIAMYGRLRRIAEAWAGRTGRFLSVGGVPAYRGWMNPELAGPGGLPVPVAEDAPLVADPGQDAKGYRIVRTEEAVFAHHPRATHVRYPYVYGPRQLAPREWCVVRRVIDGRRRIVVADQGLTLHHHGYTENLAHALLLAVDYPEQSAGRIYNAADDEVLTVRQVIDVVAEALGHTFEVVSMPYDLAVPARPLLMQPAPEHRVLDLSRIRADLGYRDLVPPREALARTARWLAENPPRPGGTEETVLTDPFDYAAEDGLIAAWEGLRAALPDMAFDPLPGFGLAYSGPGGRPRSKPEFTA</sequence>
<proteinExistence type="predicted"/>
<gene>
    <name evidence="2" type="ORF">GCM10023205_76040</name>
</gene>
<dbReference type="RefSeq" id="WP_345680422.1">
    <property type="nucleotide sequence ID" value="NZ_BAABHS010000046.1"/>
</dbReference>
<dbReference type="InterPro" id="IPR050177">
    <property type="entry name" value="Lipid_A_modif_metabolic_enz"/>
</dbReference>
<evidence type="ECO:0000259" key="1">
    <source>
        <dbReference type="Pfam" id="PF01370"/>
    </source>
</evidence>
<dbReference type="InterPro" id="IPR001509">
    <property type="entry name" value="Epimerase_deHydtase"/>
</dbReference>
<organism evidence="2 3">
    <name type="scientific">Yinghuangia aomiensis</name>
    <dbReference type="NCBI Taxonomy" id="676205"/>
    <lineage>
        <taxon>Bacteria</taxon>
        <taxon>Bacillati</taxon>
        <taxon>Actinomycetota</taxon>
        <taxon>Actinomycetes</taxon>
        <taxon>Kitasatosporales</taxon>
        <taxon>Streptomycetaceae</taxon>
        <taxon>Yinghuangia</taxon>
    </lineage>
</organism>
<dbReference type="PANTHER" id="PTHR43245">
    <property type="entry name" value="BIFUNCTIONAL POLYMYXIN RESISTANCE PROTEIN ARNA"/>
    <property type="match status" value="1"/>
</dbReference>
<keyword evidence="3" id="KW-1185">Reference proteome</keyword>
<dbReference type="Pfam" id="PF01370">
    <property type="entry name" value="Epimerase"/>
    <property type="match status" value="1"/>
</dbReference>